<protein>
    <submittedName>
        <fullName evidence="1">Uncharacterized protein</fullName>
    </submittedName>
</protein>
<organism evidence="1 2">
    <name type="scientific">Aerophototrophica crusticola</name>
    <dbReference type="NCBI Taxonomy" id="1709002"/>
    <lineage>
        <taxon>Bacteria</taxon>
        <taxon>Pseudomonadati</taxon>
        <taxon>Pseudomonadota</taxon>
        <taxon>Alphaproteobacteria</taxon>
        <taxon>Rhodospirillales</taxon>
        <taxon>Rhodospirillaceae</taxon>
        <taxon>Aerophototrophica</taxon>
    </lineage>
</organism>
<evidence type="ECO:0000313" key="2">
    <source>
        <dbReference type="Proteomes" id="UP000501891"/>
    </source>
</evidence>
<accession>A0A858RB02</accession>
<gene>
    <name evidence="1" type="ORF">HHL28_17610</name>
</gene>
<proteinExistence type="predicted"/>
<dbReference type="EMBL" id="CP051775">
    <property type="protein sequence ID" value="QJE74635.1"/>
    <property type="molecule type" value="Genomic_DNA"/>
</dbReference>
<dbReference type="AlphaFoldDB" id="A0A858RB02"/>
<sequence length="393" mass="40670">MQETVDPFDYAETIVRDLALHVGTRLRDFRADLATMHNAVVQLPETMKINALGQSIQELRERLAHLTGVVSQQVTRYPEELDRVAKGVGELTNRVAGLESWIAVARQSVAQGDMPNLPVPTGGFVGSDQFDKVIDQVHESILRVVSAVRGMQLDIRDLRGAVKEQGGAGEGAPVGVPAADAALAALARRVDALEQAPKPLPPSAAGEAAALAGLVFGAWSRLSQPTGAEALSRAVEEVLAVLATRLDHVVRPPQVAKGSGLVAVATGAGRTGPVTVLVAVEDLCGRSWVLGRGGAELRSDDQEAQAARTPCWRALLAAAALAEQARPGATVVPVLVYGNGAVDLLPSLREVTDYAQSVGAGAAAGRLVSVAVPGLELVGAVVPSEVGAALSGL</sequence>
<name>A0A858RB02_9PROT</name>
<reference evidence="1" key="1">
    <citation type="submission" date="2020-04" db="EMBL/GenBank/DDBJ databases">
        <title>A desert anoxygenic phototrophic bacterium fixes CO2 using RubisCO under aerobic conditions.</title>
        <authorList>
            <person name="Tang K."/>
        </authorList>
    </citation>
    <scope>NUCLEOTIDE SEQUENCE [LARGE SCALE GENOMIC DNA]</scope>
    <source>
        <strain evidence="1">MIMtkB3</strain>
    </source>
</reference>
<keyword evidence="2" id="KW-1185">Reference proteome</keyword>
<dbReference type="KEGG" id="acru:HHL28_17610"/>
<evidence type="ECO:0000313" key="1">
    <source>
        <dbReference type="EMBL" id="QJE74635.1"/>
    </source>
</evidence>
<dbReference type="Proteomes" id="UP000501891">
    <property type="component" value="Chromosome"/>
</dbReference>